<dbReference type="PANTHER" id="PTHR24271">
    <property type="entry name" value="KALLIKREIN-RELATED"/>
    <property type="match status" value="1"/>
</dbReference>
<comment type="similarity">
    <text evidence="1">Belongs to the peptidase S1 family. Snake venom subfamily.</text>
</comment>
<proteinExistence type="inferred from homology"/>
<reference evidence="9" key="2">
    <citation type="journal article" date="2017" name="Mol. Genet. Metab. Rep.">
        <title>Comparative genomic analysis of eutherian kallikrein genes.</title>
        <authorList>
            <person name="Premzl M."/>
        </authorList>
    </citation>
    <scope>NUCLEOTIDE SEQUENCE</scope>
</reference>
<dbReference type="MEROPS" id="S01.251"/>
<dbReference type="PaxDb" id="9986-ENSOCUP00000004973"/>
<dbReference type="Gene3D" id="2.40.10.10">
    <property type="entry name" value="Trypsin-like serine proteases"/>
    <property type="match status" value="2"/>
</dbReference>
<keyword evidence="11" id="KW-1185">Reference proteome</keyword>
<dbReference type="Bgee" id="ENSOCUG00000005743">
    <property type="expression patterns" value="Expressed in uterus and 4 other cell types or tissues"/>
</dbReference>
<dbReference type="GO" id="GO:0004252">
    <property type="term" value="F:serine-type endopeptidase activity"/>
    <property type="evidence" value="ECO:0007669"/>
    <property type="project" value="InterPro"/>
</dbReference>
<reference evidence="9" key="3">
    <citation type="journal article" date="2019" name="Gene Rep">
        <title>Eutherian third-party data gene collections.</title>
        <authorList>
            <person name="Premzl M."/>
        </authorList>
    </citation>
    <scope>NUCLEOTIDE SEQUENCE</scope>
</reference>
<dbReference type="Pfam" id="PF00089">
    <property type="entry name" value="Trypsin"/>
    <property type="match status" value="1"/>
</dbReference>
<gene>
    <name evidence="9" type="primary">KLNB1</name>
</gene>
<feature type="signal peptide" evidence="7">
    <location>
        <begin position="1"/>
        <end position="24"/>
    </location>
</feature>
<dbReference type="EMBL" id="LT631634">
    <property type="protein sequence ID" value="SFW93281.1"/>
    <property type="molecule type" value="Genomic_DNA"/>
</dbReference>
<dbReference type="GO" id="GO:0097186">
    <property type="term" value="P:amelogenesis"/>
    <property type="evidence" value="ECO:0007669"/>
    <property type="project" value="TreeGrafter"/>
</dbReference>
<dbReference type="Proteomes" id="UP000001811">
    <property type="component" value="Unplaced"/>
</dbReference>
<evidence type="ECO:0000313" key="11">
    <source>
        <dbReference type="Proteomes" id="UP000001811"/>
    </source>
</evidence>
<keyword evidence="4 6" id="KW-0720">Serine protease</keyword>
<dbReference type="PROSITE" id="PS50240">
    <property type="entry name" value="TRYPSIN_DOM"/>
    <property type="match status" value="1"/>
</dbReference>
<feature type="domain" description="Peptidase S1" evidence="8">
    <location>
        <begin position="36"/>
        <end position="255"/>
    </location>
</feature>
<dbReference type="AlphaFoldDB" id="G1SPJ9"/>
<evidence type="ECO:0000313" key="9">
    <source>
        <dbReference type="EMBL" id="SFW93281.1"/>
    </source>
</evidence>
<keyword evidence="3 6" id="KW-0378">Hydrolase</keyword>
<evidence type="ECO:0000256" key="6">
    <source>
        <dbReference type="RuleBase" id="RU363034"/>
    </source>
</evidence>
<evidence type="ECO:0000256" key="7">
    <source>
        <dbReference type="SAM" id="SignalP"/>
    </source>
</evidence>
<accession>G1SPJ9</accession>
<reference evidence="10 11" key="1">
    <citation type="journal article" date="2011" name="Nature">
        <title>A high-resolution map of human evolutionary constraint using 29 mammals.</title>
        <authorList>
            <person name="Lindblad-Toh K."/>
            <person name="Garber M."/>
            <person name="Zuk O."/>
            <person name="Lin M.F."/>
            <person name="Parker B.J."/>
            <person name="Washietl S."/>
            <person name="Kheradpour P."/>
            <person name="Ernst J."/>
            <person name="Jordan G."/>
            <person name="Mauceli E."/>
            <person name="Ward L.D."/>
            <person name="Lowe C.B."/>
            <person name="Holloway A.K."/>
            <person name="Clamp M."/>
            <person name="Gnerre S."/>
            <person name="Alfoldi J."/>
            <person name="Beal K."/>
            <person name="Chang J."/>
            <person name="Clawson H."/>
            <person name="Cuff J."/>
            <person name="Di Palma F."/>
            <person name="Fitzgerald S."/>
            <person name="Flicek P."/>
            <person name="Guttman M."/>
            <person name="Hubisz M.J."/>
            <person name="Jaffe D.B."/>
            <person name="Jungreis I."/>
            <person name="Kent W.J."/>
            <person name="Kostka D."/>
            <person name="Lara M."/>
            <person name="Martins A.L."/>
            <person name="Massingham T."/>
            <person name="Moltke I."/>
            <person name="Raney B.J."/>
            <person name="Rasmussen M.D."/>
            <person name="Robinson J."/>
            <person name="Stark A."/>
            <person name="Vilella A.J."/>
            <person name="Wen J."/>
            <person name="Xie X."/>
            <person name="Zody M.C."/>
            <person name="Baldwin J."/>
            <person name="Bloom T."/>
            <person name="Chin C.W."/>
            <person name="Heiman D."/>
            <person name="Nicol R."/>
            <person name="Nusbaum C."/>
            <person name="Young S."/>
            <person name="Wilkinson J."/>
            <person name="Worley K.C."/>
            <person name="Kovar C.L."/>
            <person name="Muzny D.M."/>
            <person name="Gibbs R.A."/>
            <person name="Cree A."/>
            <person name="Dihn H.H."/>
            <person name="Fowler G."/>
            <person name="Jhangiani S."/>
            <person name="Joshi V."/>
            <person name="Lee S."/>
            <person name="Lewis L.R."/>
            <person name="Nazareth L.V."/>
            <person name="Okwuonu G."/>
            <person name="Santibanez J."/>
            <person name="Warren W.C."/>
            <person name="Mardis E.R."/>
            <person name="Weinstock G.M."/>
            <person name="Wilson R.K."/>
            <person name="Delehaunty K."/>
            <person name="Dooling D."/>
            <person name="Fronik C."/>
            <person name="Fulton L."/>
            <person name="Fulton B."/>
            <person name="Graves T."/>
            <person name="Minx P."/>
            <person name="Sodergren E."/>
            <person name="Birney E."/>
            <person name="Margulies E.H."/>
            <person name="Herrero J."/>
            <person name="Green E.D."/>
            <person name="Haussler D."/>
            <person name="Siepel A."/>
            <person name="Goldman N."/>
            <person name="Pollard K.S."/>
            <person name="Pedersen J.S."/>
            <person name="Lander E.S."/>
            <person name="Kellis M."/>
        </authorList>
    </citation>
    <scope>NUCLEOTIDE SEQUENCE [LARGE SCALE GENOMIC DNA]</scope>
    <source>
        <strain evidence="11">Thorbecke</strain>
        <strain evidence="10">Thorbecke inbred</strain>
    </source>
</reference>
<dbReference type="InterPro" id="IPR001314">
    <property type="entry name" value="Peptidase_S1A"/>
</dbReference>
<evidence type="ECO:0000256" key="5">
    <source>
        <dbReference type="ARBA" id="ARBA00023157"/>
    </source>
</evidence>
<evidence type="ECO:0000256" key="3">
    <source>
        <dbReference type="ARBA" id="ARBA00022801"/>
    </source>
</evidence>
<keyword evidence="5" id="KW-1015">Disulfide bond</keyword>
<dbReference type="SMR" id="G1SPJ9"/>
<keyword evidence="7" id="KW-0732">Signal</keyword>
<accession>A0A1R3UHR1</accession>
<dbReference type="HOGENOM" id="CLU_006842_7_0_1"/>
<dbReference type="GO" id="GO:0022617">
    <property type="term" value="P:extracellular matrix disassembly"/>
    <property type="evidence" value="ECO:0007669"/>
    <property type="project" value="TreeGrafter"/>
</dbReference>
<dbReference type="GO" id="GO:0006508">
    <property type="term" value="P:proteolysis"/>
    <property type="evidence" value="ECO:0007669"/>
    <property type="project" value="UniProtKB-KW"/>
</dbReference>
<evidence type="ECO:0000256" key="4">
    <source>
        <dbReference type="ARBA" id="ARBA00022825"/>
    </source>
</evidence>
<dbReference type="InterPro" id="IPR018114">
    <property type="entry name" value="TRYPSIN_HIS"/>
</dbReference>
<reference evidence="10" key="4">
    <citation type="submission" date="2025-05" db="UniProtKB">
        <authorList>
            <consortium name="Ensembl"/>
        </authorList>
    </citation>
    <scope>IDENTIFICATION</scope>
    <source>
        <strain evidence="10">Thorbecke</strain>
    </source>
</reference>
<feature type="chain" id="PRO_5044731954" evidence="7">
    <location>
        <begin position="25"/>
        <end position="257"/>
    </location>
</feature>
<dbReference type="GO" id="GO:0030141">
    <property type="term" value="C:secretory granule"/>
    <property type="evidence" value="ECO:0007669"/>
    <property type="project" value="TreeGrafter"/>
</dbReference>
<dbReference type="Ensembl" id="ENSOCUT00000005741.3">
    <property type="protein sequence ID" value="ENSOCUP00000004973.3"/>
    <property type="gene ID" value="ENSOCUG00000005743.3"/>
</dbReference>
<dbReference type="FunFam" id="2.40.10.10:FF:000010">
    <property type="entry name" value="Kallikrein related peptidase 11"/>
    <property type="match status" value="1"/>
</dbReference>
<dbReference type="InterPro" id="IPR009003">
    <property type="entry name" value="Peptidase_S1_PA"/>
</dbReference>
<sequence length="257" mass="27408">MPAAAAAAAIWAWLLGCAVHVVSASSAFSQAKEILISGGQECRPHSQPWQAALFDGSFLFCGGILVHPQWVLSAAHCFQESYTIGLGLHNLSAQEPGSQMIEANLSVLHPDYDDPQLANDLMLIKLNKAAVESDTVRTIRVASQCPVPGTNCLVSGWGQLSDGNLPQVLQCATITVVSELFCHNSFPGLYHPSMFCAGGQDIRDSCRGDSGGPLVCNGTLQGLVSWGPNPCGQLNLPGVYTNLCLFTKWIQQTIQNN</sequence>
<evidence type="ECO:0000259" key="8">
    <source>
        <dbReference type="PROSITE" id="PS50240"/>
    </source>
</evidence>
<dbReference type="eggNOG" id="KOG3627">
    <property type="taxonomic scope" value="Eukaryota"/>
</dbReference>
<dbReference type="InterPro" id="IPR043504">
    <property type="entry name" value="Peptidase_S1_PA_chymotrypsin"/>
</dbReference>
<dbReference type="SUPFAM" id="SSF50494">
    <property type="entry name" value="Trypsin-like serine proteases"/>
    <property type="match status" value="1"/>
</dbReference>
<keyword evidence="2 6" id="KW-0645">Protease</keyword>
<dbReference type="PROSITE" id="PS00135">
    <property type="entry name" value="TRYPSIN_SER"/>
    <property type="match status" value="1"/>
</dbReference>
<dbReference type="STRING" id="9986.ENSOCUP00000004973"/>
<organism evidence="10 11">
    <name type="scientific">Oryctolagus cuniculus</name>
    <name type="common">Rabbit</name>
    <dbReference type="NCBI Taxonomy" id="9986"/>
    <lineage>
        <taxon>Eukaryota</taxon>
        <taxon>Metazoa</taxon>
        <taxon>Chordata</taxon>
        <taxon>Craniata</taxon>
        <taxon>Vertebrata</taxon>
        <taxon>Euteleostomi</taxon>
        <taxon>Mammalia</taxon>
        <taxon>Eutheria</taxon>
        <taxon>Euarchontoglires</taxon>
        <taxon>Glires</taxon>
        <taxon>Lagomorpha</taxon>
        <taxon>Leporidae</taxon>
        <taxon>Oryctolagus</taxon>
    </lineage>
</organism>
<protein>
    <submittedName>
        <fullName evidence="9">Kallikrein B1</fullName>
    </submittedName>
</protein>
<name>G1SPJ9_RABIT</name>
<dbReference type="CDD" id="cd00190">
    <property type="entry name" value="Tryp_SPc"/>
    <property type="match status" value="1"/>
</dbReference>
<evidence type="ECO:0000256" key="2">
    <source>
        <dbReference type="ARBA" id="ARBA00022670"/>
    </source>
</evidence>
<evidence type="ECO:0000313" key="10">
    <source>
        <dbReference type="Ensembl" id="ENSOCUP00000004973.3"/>
    </source>
</evidence>
<dbReference type="GeneTree" id="ENSGT01020000230389"/>
<dbReference type="InterPro" id="IPR033116">
    <property type="entry name" value="TRYPSIN_SER"/>
</dbReference>
<dbReference type="PRINTS" id="PR00722">
    <property type="entry name" value="CHYMOTRYPSIN"/>
</dbReference>
<evidence type="ECO:0000256" key="1">
    <source>
        <dbReference type="ARBA" id="ARBA00009228"/>
    </source>
</evidence>
<dbReference type="PROSITE" id="PS00134">
    <property type="entry name" value="TRYPSIN_HIS"/>
    <property type="match status" value="1"/>
</dbReference>
<dbReference type="InterPro" id="IPR001254">
    <property type="entry name" value="Trypsin_dom"/>
</dbReference>
<dbReference type="SMART" id="SM00020">
    <property type="entry name" value="Tryp_SPc"/>
    <property type="match status" value="1"/>
</dbReference>
<dbReference type="PANTHER" id="PTHR24271:SF65">
    <property type="entry name" value="KALLIKREIN-4"/>
    <property type="match status" value="1"/>
</dbReference>